<dbReference type="GO" id="GO:0006589">
    <property type="term" value="P:octopamine biosynthetic process"/>
    <property type="evidence" value="ECO:0007669"/>
    <property type="project" value="TreeGrafter"/>
</dbReference>
<dbReference type="PANTHER" id="PTHR10157">
    <property type="entry name" value="DOPAMINE BETA HYDROXYLASE RELATED"/>
    <property type="match status" value="1"/>
</dbReference>
<dbReference type="InterPro" id="IPR045266">
    <property type="entry name" value="DOH_DOMON"/>
</dbReference>
<dbReference type="PANTHER" id="PTHR10157:SF23">
    <property type="entry name" value="MOXD1 HOMOLOG 1"/>
    <property type="match status" value="1"/>
</dbReference>
<sequence length="123" mass="13962">SRYTIVHVRNQCIKFCFTPQRCKMIGFLTIALFLLYGHCALANAARPDPTDQYDYNAALSTKDTYHIYWNYTNETITFEVHANTLGYVGFGFSPNGGMKRSDMIIGWVGADGTVYFKVHTINT</sequence>
<gene>
    <name evidence="1" type="ORF">OFUS_LOCUS11429</name>
</gene>
<evidence type="ECO:0000313" key="1">
    <source>
        <dbReference type="EMBL" id="CAH1785359.1"/>
    </source>
</evidence>
<dbReference type="GO" id="GO:0004500">
    <property type="term" value="F:dopamine beta-monooxygenase activity"/>
    <property type="evidence" value="ECO:0007669"/>
    <property type="project" value="InterPro"/>
</dbReference>
<dbReference type="GO" id="GO:0042420">
    <property type="term" value="P:dopamine catabolic process"/>
    <property type="evidence" value="ECO:0007669"/>
    <property type="project" value="TreeGrafter"/>
</dbReference>
<dbReference type="AlphaFoldDB" id="A0A8J1Y316"/>
<proteinExistence type="predicted"/>
<dbReference type="EMBL" id="CAIIXF020000006">
    <property type="protein sequence ID" value="CAH1785359.1"/>
    <property type="molecule type" value="Genomic_DNA"/>
</dbReference>
<feature type="non-terminal residue" evidence="1">
    <location>
        <position position="1"/>
    </location>
</feature>
<dbReference type="Pfam" id="PF03351">
    <property type="entry name" value="DOMON"/>
    <property type="match status" value="1"/>
</dbReference>
<dbReference type="PROSITE" id="PS50836">
    <property type="entry name" value="DOMON"/>
    <property type="match status" value="1"/>
</dbReference>
<dbReference type="GO" id="GO:0030667">
    <property type="term" value="C:secretory granule membrane"/>
    <property type="evidence" value="ECO:0007669"/>
    <property type="project" value="TreeGrafter"/>
</dbReference>
<protein>
    <submittedName>
        <fullName evidence="1">Uncharacterized protein</fullName>
    </submittedName>
</protein>
<dbReference type="GO" id="GO:0005507">
    <property type="term" value="F:copper ion binding"/>
    <property type="evidence" value="ECO:0007669"/>
    <property type="project" value="TreeGrafter"/>
</dbReference>
<dbReference type="InterPro" id="IPR000945">
    <property type="entry name" value="DBH-like"/>
</dbReference>
<organism evidence="1 2">
    <name type="scientific">Owenia fusiformis</name>
    <name type="common">Polychaete worm</name>
    <dbReference type="NCBI Taxonomy" id="6347"/>
    <lineage>
        <taxon>Eukaryota</taxon>
        <taxon>Metazoa</taxon>
        <taxon>Spiralia</taxon>
        <taxon>Lophotrochozoa</taxon>
        <taxon>Annelida</taxon>
        <taxon>Polychaeta</taxon>
        <taxon>Sedentaria</taxon>
        <taxon>Canalipalpata</taxon>
        <taxon>Sabellida</taxon>
        <taxon>Oweniida</taxon>
        <taxon>Oweniidae</taxon>
        <taxon>Owenia</taxon>
    </lineage>
</organism>
<accession>A0A8J1Y316</accession>
<name>A0A8J1Y316_OWEFU</name>
<reference evidence="1" key="1">
    <citation type="submission" date="2022-03" db="EMBL/GenBank/DDBJ databases">
        <authorList>
            <person name="Martin C."/>
        </authorList>
    </citation>
    <scope>NUCLEOTIDE SEQUENCE</scope>
</reference>
<dbReference type="GO" id="GO:0005615">
    <property type="term" value="C:extracellular space"/>
    <property type="evidence" value="ECO:0007669"/>
    <property type="project" value="TreeGrafter"/>
</dbReference>
<comment type="caution">
    <text evidence="1">The sequence shown here is derived from an EMBL/GenBank/DDBJ whole genome shotgun (WGS) entry which is preliminary data.</text>
</comment>
<dbReference type="OrthoDB" id="6155892at2759"/>
<dbReference type="Proteomes" id="UP000749559">
    <property type="component" value="Unassembled WGS sequence"/>
</dbReference>
<dbReference type="InterPro" id="IPR005018">
    <property type="entry name" value="DOMON_domain"/>
</dbReference>
<dbReference type="CDD" id="cd09631">
    <property type="entry name" value="DOMON_DOH"/>
    <property type="match status" value="1"/>
</dbReference>
<keyword evidence="2" id="KW-1185">Reference proteome</keyword>
<dbReference type="GO" id="GO:0042421">
    <property type="term" value="P:norepinephrine biosynthetic process"/>
    <property type="evidence" value="ECO:0007669"/>
    <property type="project" value="TreeGrafter"/>
</dbReference>
<evidence type="ECO:0000313" key="2">
    <source>
        <dbReference type="Proteomes" id="UP000749559"/>
    </source>
</evidence>